<dbReference type="OrthoDB" id="6168558at2"/>
<dbReference type="SUPFAM" id="SSF55785">
    <property type="entry name" value="PYP-like sensor domain (PAS domain)"/>
    <property type="match status" value="1"/>
</dbReference>
<protein>
    <submittedName>
        <fullName evidence="2">PAS domain S-box protein</fullName>
    </submittedName>
</protein>
<keyword evidence="3" id="KW-1185">Reference proteome</keyword>
<reference evidence="2 3" key="1">
    <citation type="submission" date="2018-07" db="EMBL/GenBank/DDBJ databases">
        <title>Halomonas montanilacus sp. nov., isolated from Lake Pengyan on Tibetan Plateau.</title>
        <authorList>
            <person name="Lu H."/>
            <person name="Xing P."/>
            <person name="Wu Q."/>
        </authorList>
    </citation>
    <scope>NUCLEOTIDE SEQUENCE [LARGE SCALE GENOMIC DNA]</scope>
    <source>
        <strain evidence="2 3">PYC7W</strain>
    </source>
</reference>
<dbReference type="PROSITE" id="PS50112">
    <property type="entry name" value="PAS"/>
    <property type="match status" value="1"/>
</dbReference>
<dbReference type="EMBL" id="QPII01000002">
    <property type="protein sequence ID" value="RCV91314.1"/>
    <property type="molecule type" value="Genomic_DNA"/>
</dbReference>
<evidence type="ECO:0000259" key="1">
    <source>
        <dbReference type="PROSITE" id="PS50112"/>
    </source>
</evidence>
<evidence type="ECO:0000313" key="2">
    <source>
        <dbReference type="EMBL" id="RCV91314.1"/>
    </source>
</evidence>
<name>A0A368U2T6_9GAMM</name>
<dbReference type="InterPro" id="IPR000014">
    <property type="entry name" value="PAS"/>
</dbReference>
<gene>
    <name evidence="2" type="ORF">DU505_03500</name>
</gene>
<dbReference type="CDD" id="cd00130">
    <property type="entry name" value="PAS"/>
    <property type="match status" value="1"/>
</dbReference>
<dbReference type="InterPro" id="IPR035965">
    <property type="entry name" value="PAS-like_dom_sf"/>
</dbReference>
<dbReference type="SMART" id="SM00091">
    <property type="entry name" value="PAS"/>
    <property type="match status" value="1"/>
</dbReference>
<accession>A0A368U2T6</accession>
<feature type="domain" description="PAS" evidence="1">
    <location>
        <begin position="7"/>
        <end position="62"/>
    </location>
</feature>
<evidence type="ECO:0000313" key="3">
    <source>
        <dbReference type="Proteomes" id="UP000252405"/>
    </source>
</evidence>
<dbReference type="Gene3D" id="3.30.450.20">
    <property type="entry name" value="PAS domain"/>
    <property type="match status" value="1"/>
</dbReference>
<dbReference type="AlphaFoldDB" id="A0A368U2T6"/>
<proteinExistence type="predicted"/>
<organism evidence="2 3">
    <name type="scientific">Billgrantia montanilacus</name>
    <dbReference type="NCBI Taxonomy" id="2282305"/>
    <lineage>
        <taxon>Bacteria</taxon>
        <taxon>Pseudomonadati</taxon>
        <taxon>Pseudomonadota</taxon>
        <taxon>Gammaproteobacteria</taxon>
        <taxon>Oceanospirillales</taxon>
        <taxon>Halomonadaceae</taxon>
        <taxon>Billgrantia</taxon>
    </lineage>
</organism>
<dbReference type="Proteomes" id="UP000252405">
    <property type="component" value="Unassembled WGS sequence"/>
</dbReference>
<sequence>MARLQAGDARFRAMLEGLPNIAVQGYDRQRRVIFWNEESAKLYGYSEEQAKGRQLEELIIPEAMRSQLVSRHQAWVVEGKPIPAGELVLRHRSGVGVPVYSYHVMLGEASGNPVMFCVDVPLDRKPA</sequence>
<dbReference type="Pfam" id="PF08447">
    <property type="entry name" value="PAS_3"/>
    <property type="match status" value="1"/>
</dbReference>
<dbReference type="InterPro" id="IPR013655">
    <property type="entry name" value="PAS_fold_3"/>
</dbReference>
<dbReference type="NCBIfam" id="TIGR00229">
    <property type="entry name" value="sensory_box"/>
    <property type="match status" value="1"/>
</dbReference>
<comment type="caution">
    <text evidence="2">The sequence shown here is derived from an EMBL/GenBank/DDBJ whole genome shotgun (WGS) entry which is preliminary data.</text>
</comment>